<protein>
    <submittedName>
        <fullName evidence="1">Glyoxalase family protein</fullName>
    </submittedName>
</protein>
<name>A0AAI8MBR8_9BRAD</name>
<dbReference type="AlphaFoldDB" id="A0AAI8MBR8"/>
<dbReference type="Pfam" id="PF13669">
    <property type="entry name" value="Glyoxalase_4"/>
    <property type="match status" value="1"/>
</dbReference>
<dbReference type="RefSeq" id="WP_015684800.1">
    <property type="nucleotide sequence ID" value="NC_017082.1"/>
</dbReference>
<dbReference type="Gene3D" id="3.10.180.10">
    <property type="entry name" value="2,3-Dihydroxybiphenyl 1,2-Dioxygenase, domain 1"/>
    <property type="match status" value="1"/>
</dbReference>
<dbReference type="EMBL" id="AP012279">
    <property type="protein sequence ID" value="BAL75471.1"/>
    <property type="molecule type" value="Genomic_DNA"/>
</dbReference>
<evidence type="ECO:0000313" key="1">
    <source>
        <dbReference type="EMBL" id="BAL75471.1"/>
    </source>
</evidence>
<dbReference type="SUPFAM" id="SSF54593">
    <property type="entry name" value="Glyoxalase/Bleomycin resistance protein/Dihydroxybiphenyl dioxygenase"/>
    <property type="match status" value="1"/>
</dbReference>
<keyword evidence="2" id="KW-1185">Reference proteome</keyword>
<dbReference type="KEGG" id="brs:S23_22580"/>
<gene>
    <name evidence="1" type="ORF">S23_22580</name>
</gene>
<dbReference type="InterPro" id="IPR029068">
    <property type="entry name" value="Glyas_Bleomycin-R_OHBP_Dase"/>
</dbReference>
<dbReference type="Proteomes" id="UP000007886">
    <property type="component" value="Chromosome"/>
</dbReference>
<proteinExistence type="predicted"/>
<accession>A0AAI8MBR8</accession>
<sequence>MASSARPELTFDHVGMVVRDLKSGFGNVCSLLPIVSATRIYDDQMLGVSVQFLRDASGVIFELIAPLGDDSPVAKIAASGRGVINQVAYRVRNLADAAQYFRAQGATPTGTAKPAIAFAGAPVQFFLTKEFVVVELIESEGASREFVPI</sequence>
<reference evidence="1 2" key="1">
    <citation type="journal article" date="2012" name="Microbes Environ.">
        <title>Complete genome sequence of Bradyrhizobium sp. S23321: insights into symbiosis evolution in soil oligotrophs.</title>
        <authorList>
            <person name="Okubo T."/>
            <person name="Tsukui T."/>
            <person name="Maita H."/>
            <person name="Okamoto S."/>
            <person name="Oshima K."/>
            <person name="Fujisawa T."/>
            <person name="Saito A."/>
            <person name="Futamata H."/>
            <person name="Hattori R."/>
            <person name="Shimomura Y."/>
            <person name="Haruta S."/>
            <person name="Morimoto S."/>
            <person name="Wang Y."/>
            <person name="Sakai Y."/>
            <person name="Hattori M."/>
            <person name="Aizawa S."/>
            <person name="Nagashima K.V.P."/>
            <person name="Masuda S."/>
            <person name="Hattori T."/>
            <person name="Yamashita A."/>
            <person name="Bao Z."/>
            <person name="Hayatsu M."/>
            <person name="Kajiya-Kanegae H."/>
            <person name="Yoshinaga I."/>
            <person name="Sakamoto K."/>
            <person name="Toyota K."/>
            <person name="Nakao M."/>
            <person name="Kohara M."/>
            <person name="Anda M."/>
            <person name="Niwa R."/>
            <person name="Jung-Hwan P."/>
            <person name="Sameshima-Saito R."/>
            <person name="Tokuda S."/>
            <person name="Yamamoto S."/>
            <person name="Yamamoto S."/>
            <person name="Yokoyama T."/>
            <person name="Akutsu T."/>
            <person name="Nakamura Y."/>
            <person name="Nakahira-Yanaka Y."/>
            <person name="Takada Hoshino Y."/>
            <person name="Hirakawa H."/>
            <person name="Mitsui H."/>
            <person name="Terasawa K."/>
            <person name="Itakura M."/>
            <person name="Sato S."/>
            <person name="Ikeda-Ohtsubo W."/>
            <person name="Sakakura N."/>
            <person name="Kaminuma E."/>
            <person name="Minamisawa K."/>
        </authorList>
    </citation>
    <scope>NUCLEOTIDE SEQUENCE [LARGE SCALE GENOMIC DNA]</scope>
    <source>
        <strain evidence="1 2">S23321</strain>
    </source>
</reference>
<evidence type="ECO:0000313" key="2">
    <source>
        <dbReference type="Proteomes" id="UP000007886"/>
    </source>
</evidence>
<organism evidence="1 2">
    <name type="scientific">Bradyrhizobium cosmicum</name>
    <dbReference type="NCBI Taxonomy" id="1404864"/>
    <lineage>
        <taxon>Bacteria</taxon>
        <taxon>Pseudomonadati</taxon>
        <taxon>Pseudomonadota</taxon>
        <taxon>Alphaproteobacteria</taxon>
        <taxon>Hyphomicrobiales</taxon>
        <taxon>Nitrobacteraceae</taxon>
        <taxon>Bradyrhizobium</taxon>
    </lineage>
</organism>